<keyword evidence="1" id="KW-0805">Transcription regulation</keyword>
<evidence type="ECO:0000313" key="5">
    <source>
        <dbReference type="EMBL" id="PLT46794.1"/>
    </source>
</evidence>
<name>A0A2N5N8Z4_9BACL</name>
<dbReference type="GO" id="GO:0003700">
    <property type="term" value="F:DNA-binding transcription factor activity"/>
    <property type="evidence" value="ECO:0007669"/>
    <property type="project" value="InterPro"/>
</dbReference>
<evidence type="ECO:0000256" key="1">
    <source>
        <dbReference type="ARBA" id="ARBA00023015"/>
    </source>
</evidence>
<comment type="caution">
    <text evidence="5">The sequence shown here is derived from an EMBL/GenBank/DDBJ whole genome shotgun (WGS) entry which is preliminary data.</text>
</comment>
<dbReference type="PROSITE" id="PS01124">
    <property type="entry name" value="HTH_ARAC_FAMILY_2"/>
    <property type="match status" value="1"/>
</dbReference>
<keyword evidence="6" id="KW-1185">Reference proteome</keyword>
<dbReference type="SUPFAM" id="SSF46689">
    <property type="entry name" value="Homeodomain-like"/>
    <property type="match status" value="1"/>
</dbReference>
<feature type="domain" description="HTH araC/xylS-type" evidence="4">
    <location>
        <begin position="1"/>
        <end position="43"/>
    </location>
</feature>
<protein>
    <recommendedName>
        <fullName evidence="4">HTH araC/xylS-type domain-containing protein</fullName>
    </recommendedName>
</protein>
<gene>
    <name evidence="5" type="ORF">B8V81_1018</name>
</gene>
<evidence type="ECO:0000313" key="6">
    <source>
        <dbReference type="Proteomes" id="UP000234789"/>
    </source>
</evidence>
<evidence type="ECO:0000256" key="2">
    <source>
        <dbReference type="ARBA" id="ARBA00023125"/>
    </source>
</evidence>
<dbReference type="GO" id="GO:0043565">
    <property type="term" value="F:sequence-specific DNA binding"/>
    <property type="evidence" value="ECO:0007669"/>
    <property type="project" value="InterPro"/>
</dbReference>
<organism evidence="5 6">
    <name type="scientific">Paenibacillus pasadenensis</name>
    <dbReference type="NCBI Taxonomy" id="217090"/>
    <lineage>
        <taxon>Bacteria</taxon>
        <taxon>Bacillati</taxon>
        <taxon>Bacillota</taxon>
        <taxon>Bacilli</taxon>
        <taxon>Bacillales</taxon>
        <taxon>Paenibacillaceae</taxon>
        <taxon>Paenibacillus</taxon>
    </lineage>
</organism>
<dbReference type="AlphaFoldDB" id="A0A2N5N8Z4"/>
<evidence type="ECO:0000256" key="3">
    <source>
        <dbReference type="ARBA" id="ARBA00023163"/>
    </source>
</evidence>
<reference evidence="5 6" key="1">
    <citation type="submission" date="2017-05" db="EMBL/GenBank/DDBJ databases">
        <title>Functional genome analysis of Paenibacillus pasadenensis strain R16: insights on endophytic life style and antifungal activity.</title>
        <authorList>
            <person name="Passera A."/>
            <person name="Marcolungo L."/>
            <person name="Casati P."/>
            <person name="Brasca M."/>
            <person name="Quaglino F."/>
            <person name="Delledonne M."/>
        </authorList>
    </citation>
    <scope>NUCLEOTIDE SEQUENCE [LARGE SCALE GENOMIC DNA]</scope>
    <source>
        <strain evidence="5 6">R16</strain>
    </source>
</reference>
<evidence type="ECO:0000259" key="4">
    <source>
        <dbReference type="PROSITE" id="PS01124"/>
    </source>
</evidence>
<keyword evidence="3" id="KW-0804">Transcription</keyword>
<dbReference type="Gene3D" id="1.10.10.60">
    <property type="entry name" value="Homeodomain-like"/>
    <property type="match status" value="1"/>
</dbReference>
<dbReference type="PRINTS" id="PR00032">
    <property type="entry name" value="HTHARAC"/>
</dbReference>
<proteinExistence type="predicted"/>
<dbReference type="EMBL" id="NFEZ01000003">
    <property type="protein sequence ID" value="PLT46794.1"/>
    <property type="molecule type" value="Genomic_DNA"/>
</dbReference>
<dbReference type="Proteomes" id="UP000234789">
    <property type="component" value="Unassembled WGS sequence"/>
</dbReference>
<keyword evidence="2" id="KW-0238">DNA-binding</keyword>
<accession>A0A2N5N8Z4</accession>
<dbReference type="Pfam" id="PF12833">
    <property type="entry name" value="HTH_18"/>
    <property type="match status" value="1"/>
</dbReference>
<dbReference type="InterPro" id="IPR018060">
    <property type="entry name" value="HTH_AraC"/>
</dbReference>
<sequence length="51" mass="5668">MLLSHPARPIHQVAISSGYPTASYFNKVFMEMEGITPSDFRKKYGYEGGAS</sequence>
<dbReference type="InterPro" id="IPR009057">
    <property type="entry name" value="Homeodomain-like_sf"/>
</dbReference>
<dbReference type="InterPro" id="IPR020449">
    <property type="entry name" value="Tscrpt_reg_AraC-type_HTH"/>
</dbReference>